<keyword evidence="2" id="KW-1185">Reference proteome</keyword>
<gene>
    <name evidence="1" type="ORF">ACFQT0_01005</name>
</gene>
<dbReference type="Gene3D" id="2.60.40.1120">
    <property type="entry name" value="Carboxypeptidase-like, regulatory domain"/>
    <property type="match status" value="1"/>
</dbReference>
<name>A0ABW2U1L3_9BACT</name>
<accession>A0ABW2U1L3</accession>
<dbReference type="RefSeq" id="WP_380199638.1">
    <property type="nucleotide sequence ID" value="NZ_JBHTEK010000001.1"/>
</dbReference>
<evidence type="ECO:0000313" key="2">
    <source>
        <dbReference type="Proteomes" id="UP001596513"/>
    </source>
</evidence>
<dbReference type="Pfam" id="PF13620">
    <property type="entry name" value="CarboxypepD_reg"/>
    <property type="match status" value="1"/>
</dbReference>
<proteinExistence type="predicted"/>
<sequence length="254" mass="26046">MKRSLLFLSAICMGVVLDGCKGKDGDPGPAASAVTGNINGFVNAVDQNGTALNKSGITVSLEGANTAITTSTNADGKYEFPNVKAGTYNLSYTRTGLAPFRRFGVGHVGGDQPTYLGTLTQSQVSTLTVPSLQAFSSPSTSSVTFDLNVSSPAPTTTFRYAMFASATPNVSPTSATLVFTGSAFVTSPTTFYSFSTSVARTTLTNAGFASGSTVYMAAFGSSAFLASYSDPATGKFVYPSINPAASPVVSIVMP</sequence>
<dbReference type="InterPro" id="IPR008969">
    <property type="entry name" value="CarboxyPept-like_regulatory"/>
</dbReference>
<protein>
    <submittedName>
        <fullName evidence="1">Carboxypeptidase-like regulatory domain-containing protein</fullName>
    </submittedName>
</protein>
<reference evidence="2" key="1">
    <citation type="journal article" date="2019" name="Int. J. Syst. Evol. Microbiol.">
        <title>The Global Catalogue of Microorganisms (GCM) 10K type strain sequencing project: providing services to taxonomists for standard genome sequencing and annotation.</title>
        <authorList>
            <consortium name="The Broad Institute Genomics Platform"/>
            <consortium name="The Broad Institute Genome Sequencing Center for Infectious Disease"/>
            <person name="Wu L."/>
            <person name="Ma J."/>
        </authorList>
    </citation>
    <scope>NUCLEOTIDE SEQUENCE [LARGE SCALE GENOMIC DNA]</scope>
    <source>
        <strain evidence="2">JCM 19635</strain>
    </source>
</reference>
<evidence type="ECO:0000313" key="1">
    <source>
        <dbReference type="EMBL" id="MFC7666168.1"/>
    </source>
</evidence>
<dbReference type="Proteomes" id="UP001596513">
    <property type="component" value="Unassembled WGS sequence"/>
</dbReference>
<organism evidence="1 2">
    <name type="scientific">Hymenobacter humi</name>
    <dbReference type="NCBI Taxonomy" id="1411620"/>
    <lineage>
        <taxon>Bacteria</taxon>
        <taxon>Pseudomonadati</taxon>
        <taxon>Bacteroidota</taxon>
        <taxon>Cytophagia</taxon>
        <taxon>Cytophagales</taxon>
        <taxon>Hymenobacteraceae</taxon>
        <taxon>Hymenobacter</taxon>
    </lineage>
</organism>
<dbReference type="EMBL" id="JBHTEK010000001">
    <property type="protein sequence ID" value="MFC7666168.1"/>
    <property type="molecule type" value="Genomic_DNA"/>
</dbReference>
<comment type="caution">
    <text evidence="1">The sequence shown here is derived from an EMBL/GenBank/DDBJ whole genome shotgun (WGS) entry which is preliminary data.</text>
</comment>
<dbReference type="SUPFAM" id="SSF49464">
    <property type="entry name" value="Carboxypeptidase regulatory domain-like"/>
    <property type="match status" value="1"/>
</dbReference>